<sequence>MRLADTELALYEALATLRTMNGPSLVRASKKAQISPKQKAARMEEWTQFPLHEPSDLERWLEAKSDQFTIINNVREQRTMFSIEANNRDAGFRPHVQNFYRNRFTGRLSIKSTDEHKPSHFAFNSWWDLLE</sequence>
<dbReference type="VEuPathDB" id="FungiDB:CDV56_105931"/>
<evidence type="ECO:0000313" key="1">
    <source>
        <dbReference type="EMBL" id="RHZ67135.1"/>
    </source>
</evidence>
<dbReference type="Proteomes" id="UP000215305">
    <property type="component" value="Unassembled WGS sequence"/>
</dbReference>
<dbReference type="EMBL" id="NKHU02000008">
    <property type="protein sequence ID" value="RHZ67135.1"/>
    <property type="molecule type" value="Genomic_DNA"/>
</dbReference>
<gene>
    <name evidence="1" type="ORF">CDV56_105931</name>
</gene>
<dbReference type="AlphaFoldDB" id="A0A397HV84"/>
<dbReference type="OrthoDB" id="3862662at2759"/>
<keyword evidence="2" id="KW-1185">Reference proteome</keyword>
<dbReference type="RefSeq" id="XP_026618487.1">
    <property type="nucleotide sequence ID" value="XM_026759550.1"/>
</dbReference>
<name>A0A397HV84_ASPTH</name>
<reference evidence="1" key="1">
    <citation type="submission" date="2018-08" db="EMBL/GenBank/DDBJ databases">
        <title>Draft genome sequence of azole-resistant Aspergillus thermomutatus (Neosartorya pseudofischeri) strain HMR AF 39, isolated from a human nasal aspirate.</title>
        <authorList>
            <person name="Parent-Michaud M."/>
            <person name="Dufresne P.J."/>
            <person name="Fournier E."/>
            <person name="Martineau C."/>
            <person name="Moreira S."/>
            <person name="Perkins V."/>
            <person name="De Repentigny L."/>
            <person name="Dufresne S.F."/>
        </authorList>
    </citation>
    <scope>NUCLEOTIDE SEQUENCE [LARGE SCALE GENOMIC DNA]</scope>
    <source>
        <strain evidence="1">HMR AF 39</strain>
    </source>
</reference>
<evidence type="ECO:0000313" key="2">
    <source>
        <dbReference type="Proteomes" id="UP000215305"/>
    </source>
</evidence>
<organism evidence="1 2">
    <name type="scientific">Aspergillus thermomutatus</name>
    <name type="common">Neosartorya pseudofischeri</name>
    <dbReference type="NCBI Taxonomy" id="41047"/>
    <lineage>
        <taxon>Eukaryota</taxon>
        <taxon>Fungi</taxon>
        <taxon>Dikarya</taxon>
        <taxon>Ascomycota</taxon>
        <taxon>Pezizomycotina</taxon>
        <taxon>Eurotiomycetes</taxon>
        <taxon>Eurotiomycetidae</taxon>
        <taxon>Eurotiales</taxon>
        <taxon>Aspergillaceae</taxon>
        <taxon>Aspergillus</taxon>
        <taxon>Aspergillus subgen. Fumigati</taxon>
    </lineage>
</organism>
<accession>A0A397HV84</accession>
<protein>
    <submittedName>
        <fullName evidence="1">Uncharacterized protein</fullName>
    </submittedName>
</protein>
<dbReference type="GeneID" id="38127905"/>
<comment type="caution">
    <text evidence="1">The sequence shown here is derived from an EMBL/GenBank/DDBJ whole genome shotgun (WGS) entry which is preliminary data.</text>
</comment>
<proteinExistence type="predicted"/>